<gene>
    <name evidence="1" type="ORF">BHAOGJBA_6054</name>
</gene>
<name>A0AAV4ZX82_9HYPH</name>
<evidence type="ECO:0000313" key="1">
    <source>
        <dbReference type="EMBL" id="GJD92500.1"/>
    </source>
</evidence>
<proteinExistence type="predicted"/>
<reference evidence="1" key="1">
    <citation type="journal article" date="2016" name="Front. Microbiol.">
        <title>Genome Sequence of the Piezophilic, Mesophilic Sulfate-Reducing Bacterium Desulfovibrio indicus J2T.</title>
        <authorList>
            <person name="Cao J."/>
            <person name="Maignien L."/>
            <person name="Shao Z."/>
            <person name="Alain K."/>
            <person name="Jebbar M."/>
        </authorList>
    </citation>
    <scope>NUCLEOTIDE SEQUENCE</scope>
    <source>
        <strain evidence="1">DSM 16372</strain>
    </source>
</reference>
<evidence type="ECO:0000313" key="2">
    <source>
        <dbReference type="Proteomes" id="UP001055247"/>
    </source>
</evidence>
<dbReference type="AlphaFoldDB" id="A0AAV4ZX82"/>
<keyword evidence="2" id="KW-1185">Reference proteome</keyword>
<protein>
    <submittedName>
        <fullName evidence="1">Uncharacterized protein</fullName>
    </submittedName>
</protein>
<dbReference type="EMBL" id="BPQO01000046">
    <property type="protein sequence ID" value="GJD92500.1"/>
    <property type="molecule type" value="Genomic_DNA"/>
</dbReference>
<accession>A0AAV4ZX82</accession>
<organism evidence="1 2">
    <name type="scientific">Methylobacterium hispanicum</name>
    <dbReference type="NCBI Taxonomy" id="270350"/>
    <lineage>
        <taxon>Bacteria</taxon>
        <taxon>Pseudomonadati</taxon>
        <taxon>Pseudomonadota</taxon>
        <taxon>Alphaproteobacteria</taxon>
        <taxon>Hyphomicrobiales</taxon>
        <taxon>Methylobacteriaceae</taxon>
        <taxon>Methylobacterium</taxon>
    </lineage>
</organism>
<reference evidence="1" key="2">
    <citation type="submission" date="2021-08" db="EMBL/GenBank/DDBJ databases">
        <authorList>
            <person name="Tani A."/>
            <person name="Ola A."/>
            <person name="Ogura Y."/>
            <person name="Katsura K."/>
            <person name="Hayashi T."/>
        </authorList>
    </citation>
    <scope>NUCLEOTIDE SEQUENCE</scope>
    <source>
        <strain evidence="1">DSM 16372</strain>
    </source>
</reference>
<dbReference type="Proteomes" id="UP001055247">
    <property type="component" value="Unassembled WGS sequence"/>
</dbReference>
<comment type="caution">
    <text evidence="1">The sequence shown here is derived from an EMBL/GenBank/DDBJ whole genome shotgun (WGS) entry which is preliminary data.</text>
</comment>
<dbReference type="RefSeq" id="WP_066926006.1">
    <property type="nucleotide sequence ID" value="NZ_BPQO01000046.1"/>
</dbReference>
<sequence>MPAFIDLDGAAVEVFHGVAFVDRDRISRPSNWLERATPAELAGAGIAEIVEPPAPPAGKIVVPGPLENRDGVPTRAFSLADAPAPQPDPVPASVTNSDWRVGLILWGRFAEVEAKVIAARESGTVEGLIVWQRWEYANDVFRAELLARREAFGFSAEEVDESLRRAAAVGAAARLAA</sequence>